<keyword evidence="4 7" id="KW-1133">Transmembrane helix</keyword>
<feature type="region of interest" description="Disordered" evidence="6">
    <location>
        <begin position="394"/>
        <end position="427"/>
    </location>
</feature>
<evidence type="ECO:0000256" key="4">
    <source>
        <dbReference type="ARBA" id="ARBA00022989"/>
    </source>
</evidence>
<comment type="similarity">
    <text evidence="2">Belongs to the CD225/Dispanin family.</text>
</comment>
<keyword evidence="3 7" id="KW-0812">Transmembrane</keyword>
<dbReference type="GO" id="GO:0016020">
    <property type="term" value="C:membrane"/>
    <property type="evidence" value="ECO:0007669"/>
    <property type="project" value="UniProtKB-SubCell"/>
</dbReference>
<feature type="transmembrane region" description="Helical" evidence="7">
    <location>
        <begin position="479"/>
        <end position="504"/>
    </location>
</feature>
<accession>A0A6B0RIC3</accession>
<feature type="compositionally biased region" description="Low complexity" evidence="6">
    <location>
        <begin position="228"/>
        <end position="242"/>
    </location>
</feature>
<keyword evidence="5 7" id="KW-0472">Membrane</keyword>
<feature type="compositionally biased region" description="Basic and acidic residues" evidence="6">
    <location>
        <begin position="270"/>
        <end position="279"/>
    </location>
</feature>
<proteinExistence type="inferred from homology"/>
<evidence type="ECO:0000256" key="7">
    <source>
        <dbReference type="SAM" id="Phobius"/>
    </source>
</evidence>
<evidence type="ECO:0000256" key="3">
    <source>
        <dbReference type="ARBA" id="ARBA00022692"/>
    </source>
</evidence>
<dbReference type="PANTHER" id="PTHR14948">
    <property type="entry name" value="NG5"/>
    <property type="match status" value="1"/>
</dbReference>
<dbReference type="Pfam" id="PF04505">
    <property type="entry name" value="CD225"/>
    <property type="match status" value="1"/>
</dbReference>
<feature type="compositionally biased region" description="Polar residues" evidence="6">
    <location>
        <begin position="401"/>
        <end position="418"/>
    </location>
</feature>
<feature type="compositionally biased region" description="Low complexity" evidence="6">
    <location>
        <begin position="310"/>
        <end position="320"/>
    </location>
</feature>
<feature type="compositionally biased region" description="Low complexity" evidence="6">
    <location>
        <begin position="286"/>
        <end position="296"/>
    </location>
</feature>
<evidence type="ECO:0000313" key="9">
    <source>
        <dbReference type="Proteomes" id="UP000322234"/>
    </source>
</evidence>
<comment type="subcellular location">
    <subcellularLocation>
        <location evidence="1">Membrane</location>
    </subcellularLocation>
</comment>
<dbReference type="AlphaFoldDB" id="A0A6B0RIC3"/>
<name>A0A6B0RIC3_9CETA</name>
<feature type="compositionally biased region" description="Gly residues" evidence="6">
    <location>
        <begin position="7"/>
        <end position="24"/>
    </location>
</feature>
<dbReference type="PANTHER" id="PTHR14948:SF20">
    <property type="entry name" value="PROLINE-RICH TRANSMEMBRANE PROTEIN 2"/>
    <property type="match status" value="1"/>
</dbReference>
<feature type="region of interest" description="Disordered" evidence="6">
    <location>
        <begin position="150"/>
        <end position="382"/>
    </location>
</feature>
<evidence type="ECO:0000256" key="5">
    <source>
        <dbReference type="ARBA" id="ARBA00023136"/>
    </source>
</evidence>
<sequence>MRAPDGLTGGAGRATPMGGDGAGPPGARESLGEGLGRGSVEMPRSPREGRGRLRPKSAARKPHRLGAQAGREAAERVECEFRGPLPSLPIGTSESEQLVDFGRQPKAGPETGASLSWAAALKATSSLLTPSLSPRLAGFAAVFSAVPSFPQRPSPLSCLKMAASSSEVSEIKGVEEGPQTQGEGPGHSEGRTGSPQVPAGVSDEPETLQPAPDVMGAPGDSEPKVGLAPETTETPTGVPEAAQARNLSSSPGGEAKANSSTEETCQELASKPEVRKEATADPESNLESAAPLEPASEPAPQPEPQPEPQPASQSTSTPALQPEPPAQEEPTSEILSESMGEKQENGAVVPLQAGDGDGEEGLAPQPHSPPSTKTPPANGAPPRVLQQLVEEDRLGKAHSGHSGSPRGSLSRHPSSQLAGSGVEGGEGTQKPRDYIILAILSCFCPMWPVNIVAFAYAVMSRNSLQQGDVDGAQRLGRVAKLLSIVALVGGILIIIASCVINLGVYK</sequence>
<evidence type="ECO:0000313" key="8">
    <source>
        <dbReference type="EMBL" id="MXQ89928.1"/>
    </source>
</evidence>
<gene>
    <name evidence="8" type="ORF">E5288_WYG013901</name>
</gene>
<reference evidence="8" key="1">
    <citation type="submission" date="2019-10" db="EMBL/GenBank/DDBJ databases">
        <title>The sequence and de novo assembly of the wild yak genome.</title>
        <authorList>
            <person name="Liu Y."/>
        </authorList>
    </citation>
    <scope>NUCLEOTIDE SEQUENCE [LARGE SCALE GENOMIC DNA]</scope>
    <source>
        <strain evidence="8">WY2019</strain>
    </source>
</reference>
<evidence type="ECO:0008006" key="10">
    <source>
        <dbReference type="Google" id="ProtNLM"/>
    </source>
</evidence>
<comment type="caution">
    <text evidence="8">The sequence shown here is derived from an EMBL/GenBank/DDBJ whole genome shotgun (WGS) entry which is preliminary data.</text>
</comment>
<evidence type="ECO:0000256" key="2">
    <source>
        <dbReference type="ARBA" id="ARBA00006843"/>
    </source>
</evidence>
<feature type="transmembrane region" description="Helical" evidence="7">
    <location>
        <begin position="434"/>
        <end position="458"/>
    </location>
</feature>
<organism evidence="8 9">
    <name type="scientific">Bos mutus</name>
    <name type="common">wild yak</name>
    <dbReference type="NCBI Taxonomy" id="72004"/>
    <lineage>
        <taxon>Eukaryota</taxon>
        <taxon>Metazoa</taxon>
        <taxon>Chordata</taxon>
        <taxon>Craniata</taxon>
        <taxon>Vertebrata</taxon>
        <taxon>Euteleostomi</taxon>
        <taxon>Mammalia</taxon>
        <taxon>Eutheria</taxon>
        <taxon>Laurasiatheria</taxon>
        <taxon>Artiodactyla</taxon>
        <taxon>Ruminantia</taxon>
        <taxon>Pecora</taxon>
        <taxon>Bovidae</taxon>
        <taxon>Bovinae</taxon>
        <taxon>Bos</taxon>
    </lineage>
</organism>
<evidence type="ECO:0000256" key="1">
    <source>
        <dbReference type="ARBA" id="ARBA00004370"/>
    </source>
</evidence>
<evidence type="ECO:0000256" key="6">
    <source>
        <dbReference type="SAM" id="MobiDB-lite"/>
    </source>
</evidence>
<protein>
    <recommendedName>
        <fullName evidence="10">Proline-rich transmembrane protein 2</fullName>
    </recommendedName>
</protein>
<dbReference type="EMBL" id="VBQZ03000060">
    <property type="protein sequence ID" value="MXQ89928.1"/>
    <property type="molecule type" value="Genomic_DNA"/>
</dbReference>
<feature type="compositionally biased region" description="Polar residues" evidence="6">
    <location>
        <begin position="245"/>
        <end position="263"/>
    </location>
</feature>
<dbReference type="InterPro" id="IPR007593">
    <property type="entry name" value="CD225/Dispanin_fam"/>
</dbReference>
<feature type="compositionally biased region" description="Pro residues" evidence="6">
    <location>
        <begin position="297"/>
        <end position="309"/>
    </location>
</feature>
<dbReference type="InterPro" id="IPR051423">
    <property type="entry name" value="CD225/Dispanin"/>
</dbReference>
<feature type="compositionally biased region" description="Basic residues" evidence="6">
    <location>
        <begin position="52"/>
        <end position="64"/>
    </location>
</feature>
<dbReference type="Proteomes" id="UP000322234">
    <property type="component" value="Unassembled WGS sequence"/>
</dbReference>
<feature type="region of interest" description="Disordered" evidence="6">
    <location>
        <begin position="1"/>
        <end position="76"/>
    </location>
</feature>
<keyword evidence="9" id="KW-1185">Reference proteome</keyword>